<sequence>MLDQQHQPFADSADPHGAKANYDVNAAKLHREGVPGLWRQISNLLILTGIIAVIVLLFRLF</sequence>
<keyword evidence="1" id="KW-1133">Transmembrane helix</keyword>
<proteinExistence type="predicted"/>
<dbReference type="EMBL" id="BORR01000002">
    <property type="protein sequence ID" value="GIO35864.1"/>
    <property type="molecule type" value="Genomic_DNA"/>
</dbReference>
<gene>
    <name evidence="2" type="ORF">J41TS12_07250</name>
</gene>
<evidence type="ECO:0000256" key="1">
    <source>
        <dbReference type="SAM" id="Phobius"/>
    </source>
</evidence>
<accession>A0A919XQ40</accession>
<evidence type="ECO:0000313" key="3">
    <source>
        <dbReference type="Proteomes" id="UP000681162"/>
    </source>
</evidence>
<dbReference type="RefSeq" id="WP_212938250.1">
    <property type="nucleotide sequence ID" value="NZ_BORR01000002.1"/>
</dbReference>
<evidence type="ECO:0000313" key="2">
    <source>
        <dbReference type="EMBL" id="GIO35864.1"/>
    </source>
</evidence>
<keyword evidence="3" id="KW-1185">Reference proteome</keyword>
<feature type="transmembrane region" description="Helical" evidence="1">
    <location>
        <begin position="41"/>
        <end position="60"/>
    </location>
</feature>
<keyword evidence="1" id="KW-0812">Transmembrane</keyword>
<organism evidence="2 3">
    <name type="scientific">Paenibacillus antibioticophila</name>
    <dbReference type="NCBI Taxonomy" id="1274374"/>
    <lineage>
        <taxon>Bacteria</taxon>
        <taxon>Bacillati</taxon>
        <taxon>Bacillota</taxon>
        <taxon>Bacilli</taxon>
        <taxon>Bacillales</taxon>
        <taxon>Paenibacillaceae</taxon>
        <taxon>Paenibacillus</taxon>
    </lineage>
</organism>
<dbReference type="AlphaFoldDB" id="A0A919XQ40"/>
<protein>
    <submittedName>
        <fullName evidence="2">Uncharacterized protein</fullName>
    </submittedName>
</protein>
<name>A0A919XQ40_9BACL</name>
<keyword evidence="1" id="KW-0472">Membrane</keyword>
<comment type="caution">
    <text evidence="2">The sequence shown here is derived from an EMBL/GenBank/DDBJ whole genome shotgun (WGS) entry which is preliminary data.</text>
</comment>
<reference evidence="2 3" key="1">
    <citation type="submission" date="2021-03" db="EMBL/GenBank/DDBJ databases">
        <title>Antimicrobial resistance genes in bacteria isolated from Japanese honey, and their potential for conferring macrolide and lincosamide resistance in the American foulbrood pathogen Paenibacillus larvae.</title>
        <authorList>
            <person name="Okamoto M."/>
            <person name="Kumagai M."/>
            <person name="Kanamori H."/>
            <person name="Takamatsu D."/>
        </authorList>
    </citation>
    <scope>NUCLEOTIDE SEQUENCE [LARGE SCALE GENOMIC DNA]</scope>
    <source>
        <strain evidence="2 3">J41TS12</strain>
    </source>
</reference>
<dbReference type="Proteomes" id="UP000681162">
    <property type="component" value="Unassembled WGS sequence"/>
</dbReference>